<dbReference type="RefSeq" id="WP_062703565.1">
    <property type="nucleotide sequence ID" value="NZ_LJOD01000031.1"/>
</dbReference>
<dbReference type="NCBIfam" id="TIGR01643">
    <property type="entry name" value="YD_repeat_2x"/>
    <property type="match status" value="1"/>
</dbReference>
<dbReference type="InterPro" id="IPR006530">
    <property type="entry name" value="YD"/>
</dbReference>
<protein>
    <recommendedName>
        <fullName evidence="3">RHS repeat protein</fullName>
    </recommendedName>
</protein>
<gene>
    <name evidence="1" type="ORF">AOB46_22320</name>
</gene>
<organism evidence="1 2">
    <name type="scientific">Chryseobacterium indologenes</name>
    <name type="common">Flavobacterium indologenes</name>
    <dbReference type="NCBI Taxonomy" id="253"/>
    <lineage>
        <taxon>Bacteria</taxon>
        <taxon>Pseudomonadati</taxon>
        <taxon>Bacteroidota</taxon>
        <taxon>Flavobacteriia</taxon>
        <taxon>Flavobacteriales</taxon>
        <taxon>Weeksellaceae</taxon>
        <taxon>Chryseobacterium group</taxon>
        <taxon>Chryseobacterium</taxon>
    </lineage>
</organism>
<reference evidence="2" key="2">
    <citation type="submission" date="2015-09" db="EMBL/GenBank/DDBJ databases">
        <title>Draft genome sequence of a multidrug-resistant Chryseobacterium indologenes isolate from Malaysia.</title>
        <authorList>
            <person name="Yu C.Y."/>
            <person name="Ang G.Y."/>
            <person name="Chan K.-G."/>
        </authorList>
    </citation>
    <scope>NUCLEOTIDE SEQUENCE [LARGE SCALE GENOMIC DNA]</scope>
    <source>
        <strain evidence="2">CI_885</strain>
    </source>
</reference>
<comment type="caution">
    <text evidence="1">The sequence shown here is derived from an EMBL/GenBank/DDBJ whole genome shotgun (WGS) entry which is preliminary data.</text>
</comment>
<name>A0A0N0ZSP8_CHRID</name>
<dbReference type="PATRIC" id="fig|253.9.peg.3219"/>
<dbReference type="Proteomes" id="UP000037953">
    <property type="component" value="Unassembled WGS sequence"/>
</dbReference>
<evidence type="ECO:0000313" key="2">
    <source>
        <dbReference type="Proteomes" id="UP000037953"/>
    </source>
</evidence>
<evidence type="ECO:0000313" key="1">
    <source>
        <dbReference type="EMBL" id="KPE49008.1"/>
    </source>
</evidence>
<dbReference type="AlphaFoldDB" id="A0A0N0ZSP8"/>
<dbReference type="Gene3D" id="2.180.10.10">
    <property type="entry name" value="RHS repeat-associated core"/>
    <property type="match status" value="1"/>
</dbReference>
<reference evidence="1 2" key="1">
    <citation type="journal article" date="2015" name="Genom Data">
        <title>Draft genome sequence of a multidrug-resistant Chryseobacterium indologenes isolate from Malaysia.</title>
        <authorList>
            <person name="Yu C.Y."/>
            <person name="Ang G.Y."/>
            <person name="Cheng H.J."/>
            <person name="Cheong Y.M."/>
            <person name="Yin W.F."/>
            <person name="Chan K.G."/>
        </authorList>
    </citation>
    <scope>NUCLEOTIDE SEQUENCE [LARGE SCALE GENOMIC DNA]</scope>
    <source>
        <strain evidence="1 2">CI_885</strain>
    </source>
</reference>
<proteinExistence type="predicted"/>
<dbReference type="EMBL" id="LJOD01000031">
    <property type="protein sequence ID" value="KPE49008.1"/>
    <property type="molecule type" value="Genomic_DNA"/>
</dbReference>
<evidence type="ECO:0008006" key="3">
    <source>
        <dbReference type="Google" id="ProtNLM"/>
    </source>
</evidence>
<accession>A0A0N0ZSP8</accession>
<dbReference type="OrthoDB" id="9814627at2"/>
<sequence length="953" mass="106776">MKKTNYMKALGLVPVFLGALVYGQASIGEAVTTPIASPSMAAMSQYSDVPISLATGLPDIGISLSDAPTSGGLKWPLGLSYNARRTDNTEELASDVGRGWSFFGAGVVYKKIVMGLDECYDNAGAIDYQKNEFDDIYYYNLPGLSGKFRIKRDIASNTFSLVNLVPNGAKIEYVRDSNTSTFKADSFTITADNGYKYFFDKPDIGRYNCDVGLIIPTIYKPAYYLTKILSPIGAEVAVFTYDEKTKYRENSTNYLIFLQNKLKAITSRNGQTVFNYSYDETLEGKKESDKTASDPYSLQKIIFKNPAGEELSSYVFNYTMVSKGNDISNKERILNSVFKNDKNNSPVEKNSFVYNEPSGLGRLKRLITPSGGVTEYNFENGEVYVNYNDPAYLASLDGAPSITNPIIQYWAQLANGLINTNQTLQYNFTIPGDTSVKKYFRFGYHIDEYEYPEPPIDPFFPDRPPKPRTDKLKITLKRDGVVVVPTRTITQTYHYLTTLNEFPGNYTLEIESVDGAVGKGSLGASEVRLNPGPFRNGRESITKRIKNIKYFKNPTDTNADRIMNYEYESFTQPNSASGFGYANERDSDDEYSTGFILYKNVKVFENGKGYTRYFFKTPDDYPKQPNGGPQNDPFYFWPYYNVTKSGLMRKKETYNEQNTLLTEEVYDYELDNYSNEELNMMFGNKTTSKPAYIKKSMITAKAFFPNNGMLESSSETWMNTSQKPYYTKSTADGETSEQFITYPSGQAGYSHLVTANMTGIPVINEEKKNGKMTSKSITRYESPSLLPTSVLATNIADGSTKQTASLDAYDDKGNILQVTSADGIPATLIYGYNKTQVIARIEGAKYNEIKNSSLITTAIAASDSDNTNPGTESALITALDNLRMDSSMTAYRITTYTYDPMVGLTTTTSPDGRREMYEYDSAGRLKTLKRAEKDASGNTVYKTLKEYKYNYKP</sequence>